<protein>
    <submittedName>
        <fullName evidence="2">Uncharacterized protein</fullName>
    </submittedName>
</protein>
<accession>A0AA88M027</accession>
<evidence type="ECO:0000313" key="2">
    <source>
        <dbReference type="EMBL" id="KAK2827554.1"/>
    </source>
</evidence>
<gene>
    <name evidence="2" type="ORF">Q7C36_018480</name>
</gene>
<feature type="region of interest" description="Disordered" evidence="1">
    <location>
        <begin position="187"/>
        <end position="208"/>
    </location>
</feature>
<comment type="caution">
    <text evidence="2">The sequence shown here is derived from an EMBL/GenBank/DDBJ whole genome shotgun (WGS) entry which is preliminary data.</text>
</comment>
<keyword evidence="3" id="KW-1185">Reference proteome</keyword>
<feature type="region of interest" description="Disordered" evidence="1">
    <location>
        <begin position="90"/>
        <end position="118"/>
    </location>
</feature>
<organism evidence="2 3">
    <name type="scientific">Tachysurus vachellii</name>
    <name type="common">Darkbarbel catfish</name>
    <name type="synonym">Pelteobagrus vachellii</name>
    <dbReference type="NCBI Taxonomy" id="175792"/>
    <lineage>
        <taxon>Eukaryota</taxon>
        <taxon>Metazoa</taxon>
        <taxon>Chordata</taxon>
        <taxon>Craniata</taxon>
        <taxon>Vertebrata</taxon>
        <taxon>Euteleostomi</taxon>
        <taxon>Actinopterygii</taxon>
        <taxon>Neopterygii</taxon>
        <taxon>Teleostei</taxon>
        <taxon>Ostariophysi</taxon>
        <taxon>Siluriformes</taxon>
        <taxon>Bagridae</taxon>
        <taxon>Tachysurus</taxon>
    </lineage>
</organism>
<feature type="compositionally biased region" description="Basic residues" evidence="1">
    <location>
        <begin position="192"/>
        <end position="208"/>
    </location>
</feature>
<feature type="compositionally biased region" description="Polar residues" evidence="1">
    <location>
        <begin position="100"/>
        <end position="109"/>
    </location>
</feature>
<name>A0AA88M027_TACVA</name>
<evidence type="ECO:0000256" key="1">
    <source>
        <dbReference type="SAM" id="MobiDB-lite"/>
    </source>
</evidence>
<reference evidence="2" key="1">
    <citation type="submission" date="2023-08" db="EMBL/GenBank/DDBJ databases">
        <title>Pelteobagrus vachellii genome.</title>
        <authorList>
            <person name="Liu H."/>
        </authorList>
    </citation>
    <scope>NUCLEOTIDE SEQUENCE</scope>
    <source>
        <strain evidence="2">PRFRI_2022a</strain>
        <tissue evidence="2">Muscle</tissue>
    </source>
</reference>
<dbReference type="AlphaFoldDB" id="A0AA88M027"/>
<evidence type="ECO:0000313" key="3">
    <source>
        <dbReference type="Proteomes" id="UP001187315"/>
    </source>
</evidence>
<dbReference type="Proteomes" id="UP001187315">
    <property type="component" value="Unassembled WGS sequence"/>
</dbReference>
<proteinExistence type="predicted"/>
<dbReference type="EMBL" id="JAVHJS010000019">
    <property type="protein sequence ID" value="KAK2827554.1"/>
    <property type="molecule type" value="Genomic_DNA"/>
</dbReference>
<sequence>METFKTVKKKRVRFTTSSPQTCSLQRFPSVASGERDAHVASSNTSECAPEVLTVEVQHILMRRGPAVPPTIITGHNDTSGIDPEVLAADGDHLTRGRGPTSPTVPTNSRPSKKTPQHLASTFHCRTDTPFIYPNDYTEYQAAFIAKENRTFLLPPKTGQAPQTHTHQAVKNKELEPSVVLQRKTFGNAQDHNKRHAPARPIGSRKKRVLQPVQQETVQCILTHRGCVDASGRTECVTNYKENFCFSQNACSSTSQRKSAPRPPSNFRKLRPATQRTEYQAAFGPKVLSAKFDFRLFLQLHGNGLKVFPQNTCKKKLTMTLRRGGVVYSLSFIKHTDNNQPWASVGSCIAKKQSSMAPRVRPSTRYPPQMCPLQTSPSANMNRTAGNRDAHVAPSNTSECAPEVLTVKVQHILRRGPAVPPFLITGPNDTSGIDPEVLAADGDHFNRGRGPTPTTVPTNSRALKKMPQHLASKFQCRTDTQFRDLNHCTKYRAAFGHKENLTFQLPPKTCHAPQTSTRQDVKNQEFLEPSVAQQRKTFGNAQDSFAANVDHYNCHSPAQTIGYRKRRVLQPVQRETGHCILPHGACVDASCRTQWVTNYMENFCFSQNAFSSTSQRKSAPRPPSNFRKLRPATQRTEYQAAFGPKVLSAKFDFRLFLQLHGNGLK</sequence>